<feature type="region of interest" description="Disordered" evidence="1">
    <location>
        <begin position="1"/>
        <end position="48"/>
    </location>
</feature>
<organism evidence="2 3">
    <name type="scientific">Streptomyces graminofaciens</name>
    <dbReference type="NCBI Taxonomy" id="68212"/>
    <lineage>
        <taxon>Bacteria</taxon>
        <taxon>Bacillati</taxon>
        <taxon>Actinomycetota</taxon>
        <taxon>Actinomycetes</taxon>
        <taxon>Kitasatosporales</taxon>
        <taxon>Streptomycetaceae</taxon>
        <taxon>Streptomyces</taxon>
    </lineage>
</organism>
<evidence type="ECO:0000313" key="2">
    <source>
        <dbReference type="EMBL" id="BBC35268.1"/>
    </source>
</evidence>
<dbReference type="EMBL" id="AP018448">
    <property type="protein sequence ID" value="BBC35268.1"/>
    <property type="molecule type" value="Genomic_DNA"/>
</dbReference>
<feature type="compositionally biased region" description="Basic and acidic residues" evidence="1">
    <location>
        <begin position="9"/>
        <end position="18"/>
    </location>
</feature>
<dbReference type="RefSeq" id="WP_286255477.1">
    <property type="nucleotide sequence ID" value="NZ_AP018448.1"/>
</dbReference>
<proteinExistence type="predicted"/>
<reference evidence="2 3" key="2">
    <citation type="journal article" date="2023" name="ChemBioChem">
        <title>Acyltransferase Domain Exchange between Two Independent Type I Polyketide Synthases in the Same Producer Strain of Macrolide Antibiotics.</title>
        <authorList>
            <person name="Kudo F."/>
            <person name="Kishikawa K."/>
            <person name="Tsuboi K."/>
            <person name="Kido T."/>
            <person name="Usui T."/>
            <person name="Hashimoto J."/>
            <person name="Shin-Ya K."/>
            <person name="Miyanaga A."/>
            <person name="Eguchi T."/>
        </authorList>
    </citation>
    <scope>NUCLEOTIDE SEQUENCE [LARGE SCALE GENOMIC DNA]</scope>
    <source>
        <strain evidence="2 3">A-8890</strain>
    </source>
</reference>
<reference evidence="2 3" key="1">
    <citation type="journal article" date="2010" name="ChemBioChem">
        <title>Cloning and characterization of the biosynthetic gene cluster of 16-membered macrolide antibiotic FD-891: involvement of a dual functional cytochrome P450 monooxygenase catalyzing epoxidation and hydroxylation.</title>
        <authorList>
            <person name="Kudo F."/>
            <person name="Motegi A."/>
            <person name="Mizoue K."/>
            <person name="Eguchi T."/>
        </authorList>
    </citation>
    <scope>NUCLEOTIDE SEQUENCE [LARGE SCALE GENOMIC DNA]</scope>
    <source>
        <strain evidence="2 3">A-8890</strain>
    </source>
</reference>
<keyword evidence="3" id="KW-1185">Reference proteome</keyword>
<evidence type="ECO:0000256" key="1">
    <source>
        <dbReference type="SAM" id="MobiDB-lite"/>
    </source>
</evidence>
<protein>
    <submittedName>
        <fullName evidence="2">Uncharacterized protein</fullName>
    </submittedName>
</protein>
<accession>A0ABN5VQ63</accession>
<dbReference type="Proteomes" id="UP001321542">
    <property type="component" value="Chromosome"/>
</dbReference>
<evidence type="ECO:0000313" key="3">
    <source>
        <dbReference type="Proteomes" id="UP001321542"/>
    </source>
</evidence>
<name>A0ABN5VQ63_9ACTN</name>
<sequence length="48" mass="5336">MALGWTKTPEPDDPRLQGHETTYQASRGGWFPAPDKPIPGSPQEETQE</sequence>
<gene>
    <name evidence="2" type="ORF">SGFS_065620</name>
</gene>